<evidence type="ECO:0000313" key="3">
    <source>
        <dbReference type="Proteomes" id="UP001172101"/>
    </source>
</evidence>
<gene>
    <name evidence="2" type="ORF">B0T26DRAFT_842399</name>
</gene>
<sequence>MEGPRFRCFWVLLAVLVLRTHAACTSYGVDYSNGGTYNIDGSSNQYFSFVTVFQGCNQESINPVLVGPDQNEYACSAIRTQPAGTQVTSTCGIPYSAMQSGTWRIIVSGDQIATQRTVKLVVGLPQTTWITATPTVVIGYTVTARAQTVISTLSQTQTLILVPPTVTAPCTGGTRTVTSYPQGPTTTVWSTVVRTATDGQETSYWTTTVAATAVCHYPSGNGNNFSPPPNWPTDCLSL</sequence>
<dbReference type="AlphaFoldDB" id="A0AA40BFJ1"/>
<feature type="chain" id="PRO_5041374923" evidence="1">
    <location>
        <begin position="23"/>
        <end position="238"/>
    </location>
</feature>
<name>A0AA40BFJ1_9PEZI</name>
<dbReference type="Proteomes" id="UP001172101">
    <property type="component" value="Unassembled WGS sequence"/>
</dbReference>
<proteinExistence type="predicted"/>
<comment type="caution">
    <text evidence="2">The sequence shown here is derived from an EMBL/GenBank/DDBJ whole genome shotgun (WGS) entry which is preliminary data.</text>
</comment>
<feature type="signal peptide" evidence="1">
    <location>
        <begin position="1"/>
        <end position="22"/>
    </location>
</feature>
<accession>A0AA40BFJ1</accession>
<dbReference type="EMBL" id="JAUIRO010000001">
    <property type="protein sequence ID" value="KAK0733322.1"/>
    <property type="molecule type" value="Genomic_DNA"/>
</dbReference>
<feature type="non-terminal residue" evidence="2">
    <location>
        <position position="238"/>
    </location>
</feature>
<evidence type="ECO:0000256" key="1">
    <source>
        <dbReference type="SAM" id="SignalP"/>
    </source>
</evidence>
<dbReference type="GeneID" id="85330832"/>
<reference evidence="2" key="1">
    <citation type="submission" date="2023-06" db="EMBL/GenBank/DDBJ databases">
        <title>Genome-scale phylogeny and comparative genomics of the fungal order Sordariales.</title>
        <authorList>
            <consortium name="Lawrence Berkeley National Laboratory"/>
            <person name="Hensen N."/>
            <person name="Bonometti L."/>
            <person name="Westerberg I."/>
            <person name="Brannstrom I.O."/>
            <person name="Guillou S."/>
            <person name="Cros-Aarteil S."/>
            <person name="Calhoun S."/>
            <person name="Haridas S."/>
            <person name="Kuo A."/>
            <person name="Mondo S."/>
            <person name="Pangilinan J."/>
            <person name="Riley R."/>
            <person name="LaButti K."/>
            <person name="Andreopoulos B."/>
            <person name="Lipzen A."/>
            <person name="Chen C."/>
            <person name="Yanf M."/>
            <person name="Daum C."/>
            <person name="Ng V."/>
            <person name="Clum A."/>
            <person name="Steindorff A."/>
            <person name="Ohm R."/>
            <person name="Martin F."/>
            <person name="Silar P."/>
            <person name="Natvig D."/>
            <person name="Lalanne C."/>
            <person name="Gautier V."/>
            <person name="Ament-velasquez S.L."/>
            <person name="Kruys A."/>
            <person name="Hutchinson M.I."/>
            <person name="Powell A.J."/>
            <person name="Barry K."/>
            <person name="Miller A.N."/>
            <person name="Grigoriev I.V."/>
            <person name="Debuchy R."/>
            <person name="Gladieux P."/>
            <person name="Thoren M.H."/>
            <person name="Johannesson H."/>
        </authorList>
    </citation>
    <scope>NUCLEOTIDE SEQUENCE</scope>
    <source>
        <strain evidence="2">SMH2392-1A</strain>
    </source>
</reference>
<organism evidence="2 3">
    <name type="scientific">Lasiosphaeria miniovina</name>
    <dbReference type="NCBI Taxonomy" id="1954250"/>
    <lineage>
        <taxon>Eukaryota</taxon>
        <taxon>Fungi</taxon>
        <taxon>Dikarya</taxon>
        <taxon>Ascomycota</taxon>
        <taxon>Pezizomycotina</taxon>
        <taxon>Sordariomycetes</taxon>
        <taxon>Sordariomycetidae</taxon>
        <taxon>Sordariales</taxon>
        <taxon>Lasiosphaeriaceae</taxon>
        <taxon>Lasiosphaeria</taxon>
    </lineage>
</organism>
<evidence type="ECO:0000313" key="2">
    <source>
        <dbReference type="EMBL" id="KAK0733322.1"/>
    </source>
</evidence>
<keyword evidence="3" id="KW-1185">Reference proteome</keyword>
<keyword evidence="1" id="KW-0732">Signal</keyword>
<protein>
    <submittedName>
        <fullName evidence="2">Uncharacterized protein</fullName>
    </submittedName>
</protein>
<dbReference type="RefSeq" id="XP_060302199.1">
    <property type="nucleotide sequence ID" value="XM_060447562.1"/>
</dbReference>